<keyword evidence="2" id="KW-1185">Reference proteome</keyword>
<evidence type="ECO:0000313" key="1">
    <source>
        <dbReference type="EMBL" id="GAC06954.1"/>
    </source>
</evidence>
<gene>
    <name evidence="1" type="ORF">GAGA_4122</name>
</gene>
<sequence length="221" mass="25239">MKKDYKQRVTDLVFNEETWLPSNDYLSLRMFCLKELAAYDVDPTSSNEPVSVEMLKKHNLSGLTSYRIEILVAIYFKCLTFLKLKTMTLHPNREFTLEACELSYQTGSASASLITYALMNSAGDNITKEEFDEVMTKLTELKAKNHNDRGNGGRAKAETDAKEASRQMAVALLAKNSSYTKPELIQKILAEMERNKDQFGLRRNIPSFDTLNKWLTNLDRS</sequence>
<organism evidence="1 2">
    <name type="scientific">Paraglaciecola agarilytica NO2</name>
    <dbReference type="NCBI Taxonomy" id="1125747"/>
    <lineage>
        <taxon>Bacteria</taxon>
        <taxon>Pseudomonadati</taxon>
        <taxon>Pseudomonadota</taxon>
        <taxon>Gammaproteobacteria</taxon>
        <taxon>Alteromonadales</taxon>
        <taxon>Alteromonadaceae</taxon>
        <taxon>Paraglaciecola</taxon>
    </lineage>
</organism>
<dbReference type="RefSeq" id="WP_008305927.1">
    <property type="nucleotide sequence ID" value="NZ_BAEK01000074.1"/>
</dbReference>
<dbReference type="Proteomes" id="UP000008372">
    <property type="component" value="Unassembled WGS sequence"/>
</dbReference>
<dbReference type="EMBL" id="BAEK01000074">
    <property type="protein sequence ID" value="GAC06954.1"/>
    <property type="molecule type" value="Genomic_DNA"/>
</dbReference>
<proteinExistence type="predicted"/>
<protein>
    <submittedName>
        <fullName evidence="1">Uncharacterized protein</fullName>
    </submittedName>
</protein>
<reference evidence="1 2" key="1">
    <citation type="journal article" date="2014" name="Environ. Microbiol.">
        <title>Comparative genomics of the marine bacterial genus Glaciecola reveals the high degree of genomic diversity and genomic characteristic for cold adaptation.</title>
        <authorList>
            <person name="Qin Q.L."/>
            <person name="Xie B.B."/>
            <person name="Yu Y."/>
            <person name="Shu Y.L."/>
            <person name="Rong J.C."/>
            <person name="Zhang Y.J."/>
            <person name="Zhao D.L."/>
            <person name="Chen X.L."/>
            <person name="Zhang X.Y."/>
            <person name="Chen B."/>
            <person name="Zhou B.C."/>
            <person name="Zhang Y.Z."/>
        </authorList>
    </citation>
    <scope>NUCLEOTIDE SEQUENCE [LARGE SCALE GENOMIC DNA]</scope>
    <source>
        <strain evidence="1 2">NO2</strain>
    </source>
</reference>
<evidence type="ECO:0000313" key="2">
    <source>
        <dbReference type="Proteomes" id="UP000008372"/>
    </source>
</evidence>
<name>A0ABQ0IC59_9ALTE</name>
<accession>A0ABQ0IC59</accession>
<comment type="caution">
    <text evidence="1">The sequence shown here is derived from an EMBL/GenBank/DDBJ whole genome shotgun (WGS) entry which is preliminary data.</text>
</comment>